<evidence type="ECO:0000313" key="2">
    <source>
        <dbReference type="EMBL" id="GFT78844.1"/>
    </source>
</evidence>
<name>A0A8X6PPQ0_NEPPI</name>
<dbReference type="InterPro" id="IPR041426">
    <property type="entry name" value="Mos1_HTH"/>
</dbReference>
<evidence type="ECO:0000313" key="3">
    <source>
        <dbReference type="Proteomes" id="UP000887013"/>
    </source>
</evidence>
<feature type="domain" description="Mos1 transposase HTH" evidence="1">
    <location>
        <begin position="9"/>
        <end position="42"/>
    </location>
</feature>
<organism evidence="2 3">
    <name type="scientific">Nephila pilipes</name>
    <name type="common">Giant wood spider</name>
    <name type="synonym">Nephila maculata</name>
    <dbReference type="NCBI Taxonomy" id="299642"/>
    <lineage>
        <taxon>Eukaryota</taxon>
        <taxon>Metazoa</taxon>
        <taxon>Ecdysozoa</taxon>
        <taxon>Arthropoda</taxon>
        <taxon>Chelicerata</taxon>
        <taxon>Arachnida</taxon>
        <taxon>Araneae</taxon>
        <taxon>Araneomorphae</taxon>
        <taxon>Entelegynae</taxon>
        <taxon>Araneoidea</taxon>
        <taxon>Nephilidae</taxon>
        <taxon>Nephila</taxon>
    </lineage>
</organism>
<sequence>MSKDLVQCCFLYDFKVGLSEAASSRRIFQVFGDGAVNERTTRHLLKNLGREICLSVMNLEVDDRTPWMTKPA</sequence>
<dbReference type="Gene3D" id="1.10.10.1450">
    <property type="match status" value="1"/>
</dbReference>
<dbReference type="EMBL" id="BMAW01071620">
    <property type="protein sequence ID" value="GFT78844.1"/>
    <property type="molecule type" value="Genomic_DNA"/>
</dbReference>
<dbReference type="Proteomes" id="UP000887013">
    <property type="component" value="Unassembled WGS sequence"/>
</dbReference>
<dbReference type="AlphaFoldDB" id="A0A8X6PPQ0"/>
<dbReference type="Pfam" id="PF17906">
    <property type="entry name" value="HTH_48"/>
    <property type="match status" value="1"/>
</dbReference>
<evidence type="ECO:0000259" key="1">
    <source>
        <dbReference type="Pfam" id="PF17906"/>
    </source>
</evidence>
<keyword evidence="3" id="KW-1185">Reference proteome</keyword>
<reference evidence="2" key="1">
    <citation type="submission" date="2020-08" db="EMBL/GenBank/DDBJ databases">
        <title>Multicomponent nature underlies the extraordinary mechanical properties of spider dragline silk.</title>
        <authorList>
            <person name="Kono N."/>
            <person name="Nakamura H."/>
            <person name="Mori M."/>
            <person name="Yoshida Y."/>
            <person name="Ohtoshi R."/>
            <person name="Malay A.D."/>
            <person name="Moran D.A.P."/>
            <person name="Tomita M."/>
            <person name="Numata K."/>
            <person name="Arakawa K."/>
        </authorList>
    </citation>
    <scope>NUCLEOTIDE SEQUENCE</scope>
</reference>
<protein>
    <recommendedName>
        <fullName evidence="1">Mos1 transposase HTH domain-containing protein</fullName>
    </recommendedName>
</protein>
<gene>
    <name evidence="2" type="ORF">NPIL_348721</name>
</gene>
<proteinExistence type="predicted"/>
<accession>A0A8X6PPQ0</accession>
<feature type="non-terminal residue" evidence="2">
    <location>
        <position position="72"/>
    </location>
</feature>
<comment type="caution">
    <text evidence="2">The sequence shown here is derived from an EMBL/GenBank/DDBJ whole genome shotgun (WGS) entry which is preliminary data.</text>
</comment>